<dbReference type="InterPro" id="IPR037185">
    <property type="entry name" value="EmrE-like"/>
</dbReference>
<dbReference type="GO" id="GO:0005886">
    <property type="term" value="C:plasma membrane"/>
    <property type="evidence" value="ECO:0007669"/>
    <property type="project" value="UniProtKB-SubCell"/>
</dbReference>
<accession>A0A0F5K692</accession>
<feature type="transmembrane region" description="Helical" evidence="9">
    <location>
        <begin position="91"/>
        <end position="110"/>
    </location>
</feature>
<keyword evidence="3" id="KW-1003">Cell membrane</keyword>
<keyword evidence="6 9" id="KW-0472">Membrane</keyword>
<comment type="caution">
    <text evidence="10">The sequence shown here is derived from an EMBL/GenBank/DDBJ whole genome shotgun (WGS) entry which is preliminary data.</text>
</comment>
<dbReference type="EMBL" id="LAQU01000002">
    <property type="protein sequence ID" value="KKB65037.1"/>
    <property type="molecule type" value="Genomic_DNA"/>
</dbReference>
<dbReference type="FunFam" id="1.10.3730.20:FF:000001">
    <property type="entry name" value="Quaternary ammonium compound resistance transporter SugE"/>
    <property type="match status" value="1"/>
</dbReference>
<dbReference type="STRING" id="28092.WM40_03615"/>
<dbReference type="PATRIC" id="fig|28092.6.peg.859"/>
<dbReference type="SUPFAM" id="SSF103481">
    <property type="entry name" value="Multidrug resistance efflux transporter EmrE"/>
    <property type="match status" value="1"/>
</dbReference>
<keyword evidence="5 9" id="KW-1133">Transmembrane helix</keyword>
<keyword evidence="11" id="KW-1185">Reference proteome</keyword>
<keyword evidence="4 8" id="KW-0812">Transmembrane</keyword>
<dbReference type="GO" id="GO:1990961">
    <property type="term" value="P:xenobiotic detoxification by transmembrane export across the plasma membrane"/>
    <property type="evidence" value="ECO:0007669"/>
    <property type="project" value="UniProtKB-ARBA"/>
</dbReference>
<dbReference type="GO" id="GO:0031460">
    <property type="term" value="P:glycine betaine transport"/>
    <property type="evidence" value="ECO:0007669"/>
    <property type="project" value="TreeGrafter"/>
</dbReference>
<dbReference type="Gene3D" id="1.10.3730.20">
    <property type="match status" value="1"/>
</dbReference>
<comment type="subcellular location">
    <subcellularLocation>
        <location evidence="1 8">Cell membrane</location>
        <topology evidence="1 8">Multi-pass membrane protein</topology>
    </subcellularLocation>
</comment>
<keyword evidence="2" id="KW-0813">Transport</keyword>
<proteinExistence type="inferred from homology"/>
<dbReference type="InterPro" id="IPR045324">
    <property type="entry name" value="Small_multidrug_res"/>
</dbReference>
<evidence type="ECO:0000256" key="4">
    <source>
        <dbReference type="ARBA" id="ARBA00022692"/>
    </source>
</evidence>
<dbReference type="AlphaFoldDB" id="A0A0F5K692"/>
<evidence type="ECO:0000256" key="5">
    <source>
        <dbReference type="ARBA" id="ARBA00022989"/>
    </source>
</evidence>
<name>A0A0F5K692_9BURK</name>
<dbReference type="RefSeq" id="WP_046152141.1">
    <property type="nucleotide sequence ID" value="NZ_CADFGU010000004.1"/>
</dbReference>
<evidence type="ECO:0000256" key="6">
    <source>
        <dbReference type="ARBA" id="ARBA00023136"/>
    </source>
</evidence>
<protein>
    <submittedName>
        <fullName evidence="10">Multidrug transporter</fullName>
    </submittedName>
</protein>
<sequence>MKYLSAIGAYPALALAIAAEVFGTSMLKMSDSFTRVVPTVLTFTGYAIAFYFMSLSMRTVPIGIIYAIWSGAGIVLISLIGWVAFGQRLDIPAIIGIGLIVAGVVVLNLFSKSAAH</sequence>
<dbReference type="OrthoDB" id="9808638at2"/>
<dbReference type="GO" id="GO:0015220">
    <property type="term" value="F:choline transmembrane transporter activity"/>
    <property type="evidence" value="ECO:0007669"/>
    <property type="project" value="TreeGrafter"/>
</dbReference>
<feature type="transmembrane region" description="Helical" evidence="9">
    <location>
        <begin position="33"/>
        <end position="52"/>
    </location>
</feature>
<evidence type="ECO:0000256" key="1">
    <source>
        <dbReference type="ARBA" id="ARBA00004651"/>
    </source>
</evidence>
<comment type="similarity">
    <text evidence="7 8">Belongs to the drug/metabolite transporter (DMT) superfamily. Small multidrug resistance (SMR) (TC 2.A.7.1) family.</text>
</comment>
<evidence type="ECO:0000256" key="2">
    <source>
        <dbReference type="ARBA" id="ARBA00022448"/>
    </source>
</evidence>
<dbReference type="GO" id="GO:0015297">
    <property type="term" value="F:antiporter activity"/>
    <property type="evidence" value="ECO:0007669"/>
    <property type="project" value="TreeGrafter"/>
</dbReference>
<evidence type="ECO:0000256" key="3">
    <source>
        <dbReference type="ARBA" id="ARBA00022475"/>
    </source>
</evidence>
<evidence type="ECO:0000256" key="7">
    <source>
        <dbReference type="ARBA" id="ARBA00038032"/>
    </source>
</evidence>
<gene>
    <name evidence="10" type="ORF">WM40_03615</name>
</gene>
<organism evidence="10 11">
    <name type="scientific">Robbsia andropogonis</name>
    <dbReference type="NCBI Taxonomy" id="28092"/>
    <lineage>
        <taxon>Bacteria</taxon>
        <taxon>Pseudomonadati</taxon>
        <taxon>Pseudomonadota</taxon>
        <taxon>Betaproteobacteria</taxon>
        <taxon>Burkholderiales</taxon>
        <taxon>Burkholderiaceae</taxon>
        <taxon>Robbsia</taxon>
    </lineage>
</organism>
<evidence type="ECO:0000256" key="8">
    <source>
        <dbReference type="RuleBase" id="RU003942"/>
    </source>
</evidence>
<evidence type="ECO:0000256" key="9">
    <source>
        <dbReference type="SAM" id="Phobius"/>
    </source>
</evidence>
<evidence type="ECO:0000313" key="10">
    <source>
        <dbReference type="EMBL" id="KKB65037.1"/>
    </source>
</evidence>
<dbReference type="PANTHER" id="PTHR30561:SF1">
    <property type="entry name" value="MULTIDRUG TRANSPORTER EMRE"/>
    <property type="match status" value="1"/>
</dbReference>
<dbReference type="PANTHER" id="PTHR30561">
    <property type="entry name" value="SMR FAMILY PROTON-DEPENDENT DRUG EFFLUX TRANSPORTER SUGE"/>
    <property type="match status" value="1"/>
</dbReference>
<dbReference type="InterPro" id="IPR000390">
    <property type="entry name" value="Small_drug/metabolite_transptr"/>
</dbReference>
<dbReference type="GO" id="GO:0015199">
    <property type="term" value="F:amino-acid betaine transmembrane transporter activity"/>
    <property type="evidence" value="ECO:0007669"/>
    <property type="project" value="TreeGrafter"/>
</dbReference>
<feature type="transmembrane region" description="Helical" evidence="9">
    <location>
        <begin position="64"/>
        <end position="85"/>
    </location>
</feature>
<dbReference type="Proteomes" id="UP000033618">
    <property type="component" value="Unassembled WGS sequence"/>
</dbReference>
<evidence type="ECO:0000313" key="11">
    <source>
        <dbReference type="Proteomes" id="UP000033618"/>
    </source>
</evidence>
<dbReference type="Pfam" id="PF00893">
    <property type="entry name" value="Multi_Drug_Res"/>
    <property type="match status" value="1"/>
</dbReference>
<reference evidence="10 11" key="1">
    <citation type="submission" date="2015-03" db="EMBL/GenBank/DDBJ databases">
        <title>Draft Genome Sequence of Burkholderia andropogonis type strain ICMP2807, isolated from Sorghum bicolor.</title>
        <authorList>
            <person name="Lopes-Santos L."/>
            <person name="Castro D.B."/>
            <person name="Ottoboni L.M."/>
            <person name="Park D."/>
            <person name="Weirc B.S."/>
            <person name="Destefano S.A."/>
        </authorList>
    </citation>
    <scope>NUCLEOTIDE SEQUENCE [LARGE SCALE GENOMIC DNA]</scope>
    <source>
        <strain evidence="10 11">ICMP2807</strain>
    </source>
</reference>